<name>A0A8T0G5N5_CERPU</name>
<dbReference type="Proteomes" id="UP000822688">
    <property type="component" value="Chromosome 12"/>
</dbReference>
<comment type="caution">
    <text evidence="1">The sequence shown here is derived from an EMBL/GenBank/DDBJ whole genome shotgun (WGS) entry which is preliminary data.</text>
</comment>
<evidence type="ECO:0000313" key="1">
    <source>
        <dbReference type="EMBL" id="KAG0553399.1"/>
    </source>
</evidence>
<protein>
    <submittedName>
        <fullName evidence="1">Uncharacterized protein</fullName>
    </submittedName>
</protein>
<sequence>MPLLLDWHHQSDAVLWQIHFLYTAKHMMLGLSSPKLELSHLQHQKLLSSLQVGHRETTLHCHAPRIQPLVLLVLLEQTKH</sequence>
<evidence type="ECO:0000313" key="2">
    <source>
        <dbReference type="Proteomes" id="UP000822688"/>
    </source>
</evidence>
<accession>A0A8T0G5N5</accession>
<dbReference type="EMBL" id="CM026433">
    <property type="protein sequence ID" value="KAG0553399.1"/>
    <property type="molecule type" value="Genomic_DNA"/>
</dbReference>
<gene>
    <name evidence="1" type="ORF">KC19_12G008500</name>
</gene>
<organism evidence="1 2">
    <name type="scientific">Ceratodon purpureus</name>
    <name type="common">Fire moss</name>
    <name type="synonym">Dicranum purpureum</name>
    <dbReference type="NCBI Taxonomy" id="3225"/>
    <lineage>
        <taxon>Eukaryota</taxon>
        <taxon>Viridiplantae</taxon>
        <taxon>Streptophyta</taxon>
        <taxon>Embryophyta</taxon>
        <taxon>Bryophyta</taxon>
        <taxon>Bryophytina</taxon>
        <taxon>Bryopsida</taxon>
        <taxon>Dicranidae</taxon>
        <taxon>Pseudoditrichales</taxon>
        <taxon>Ditrichaceae</taxon>
        <taxon>Ceratodon</taxon>
    </lineage>
</organism>
<keyword evidence="2" id="KW-1185">Reference proteome</keyword>
<dbReference type="AlphaFoldDB" id="A0A8T0G5N5"/>
<proteinExistence type="predicted"/>
<reference evidence="1" key="1">
    <citation type="submission" date="2020-06" db="EMBL/GenBank/DDBJ databases">
        <title>WGS assembly of Ceratodon purpureus strain R40.</title>
        <authorList>
            <person name="Carey S.B."/>
            <person name="Jenkins J."/>
            <person name="Shu S."/>
            <person name="Lovell J.T."/>
            <person name="Sreedasyam A."/>
            <person name="Maumus F."/>
            <person name="Tiley G.P."/>
            <person name="Fernandez-Pozo N."/>
            <person name="Barry K."/>
            <person name="Chen C."/>
            <person name="Wang M."/>
            <person name="Lipzen A."/>
            <person name="Daum C."/>
            <person name="Saski C.A."/>
            <person name="Payton A.C."/>
            <person name="Mcbreen J.C."/>
            <person name="Conrad R.E."/>
            <person name="Kollar L.M."/>
            <person name="Olsson S."/>
            <person name="Huttunen S."/>
            <person name="Landis J.B."/>
            <person name="Wickett N.J."/>
            <person name="Johnson M.G."/>
            <person name="Rensing S.A."/>
            <person name="Grimwood J."/>
            <person name="Schmutz J."/>
            <person name="Mcdaniel S.F."/>
        </authorList>
    </citation>
    <scope>NUCLEOTIDE SEQUENCE</scope>
    <source>
        <strain evidence="1">R40</strain>
    </source>
</reference>